<sequence length="247" mass="26641">MMRMNRARQLITGAAIPFLVMMLMSGCKQSPEEQPVAEKPIIQVKDLPALTADAPAHTQTVTPLDVAPPSADKPAAANAAADKVTLSSSSGGADIPADKPPEPAKPATSGKPKVDVQETYTVAKPILMGLTLKTSASDVVKKFGNPREQFLMDDEIDPMTVYDYTDFMVGFNKAEQLMFVDVRSSEINPGLNGLKLGQTTDDAYKALGKPDTNTSYVLTYKSEGTVLKLDVDPKTKTINSIKLFYDK</sequence>
<keyword evidence="3" id="KW-1185">Reference proteome</keyword>
<dbReference type="PROSITE" id="PS51257">
    <property type="entry name" value="PROKAR_LIPOPROTEIN"/>
    <property type="match status" value="1"/>
</dbReference>
<protein>
    <submittedName>
        <fullName evidence="2">DUF4309 domain-containing protein</fullName>
    </submittedName>
</protein>
<dbReference type="Pfam" id="PF14172">
    <property type="entry name" value="DUF4309"/>
    <property type="match status" value="1"/>
</dbReference>
<reference evidence="2 3" key="1">
    <citation type="submission" date="2019-02" db="EMBL/GenBank/DDBJ databases">
        <title>Paenibacillus sp. nov., isolated from surface-sterilized tissue of Thalictrum simplex L.</title>
        <authorList>
            <person name="Tuo L."/>
        </authorList>
    </citation>
    <scope>NUCLEOTIDE SEQUENCE [LARGE SCALE GENOMIC DNA]</scope>
    <source>
        <strain evidence="2 3">N2SHLJ1</strain>
    </source>
</reference>
<proteinExistence type="predicted"/>
<evidence type="ECO:0000256" key="1">
    <source>
        <dbReference type="SAM" id="MobiDB-lite"/>
    </source>
</evidence>
<dbReference type="Proteomes" id="UP000293142">
    <property type="component" value="Unassembled WGS sequence"/>
</dbReference>
<dbReference type="InterPro" id="IPR025453">
    <property type="entry name" value="DUF4309"/>
</dbReference>
<organism evidence="2 3">
    <name type="scientific">Paenibacillus thalictri</name>
    <dbReference type="NCBI Taxonomy" id="2527873"/>
    <lineage>
        <taxon>Bacteria</taxon>
        <taxon>Bacillati</taxon>
        <taxon>Bacillota</taxon>
        <taxon>Bacilli</taxon>
        <taxon>Bacillales</taxon>
        <taxon>Paenibacillaceae</taxon>
        <taxon>Paenibacillus</taxon>
    </lineage>
</organism>
<accession>A0A4Q9DIQ8</accession>
<feature type="region of interest" description="Disordered" evidence="1">
    <location>
        <begin position="61"/>
        <end position="114"/>
    </location>
</feature>
<evidence type="ECO:0000313" key="3">
    <source>
        <dbReference type="Proteomes" id="UP000293142"/>
    </source>
</evidence>
<evidence type="ECO:0000313" key="2">
    <source>
        <dbReference type="EMBL" id="TBL73219.1"/>
    </source>
</evidence>
<dbReference type="AlphaFoldDB" id="A0A4Q9DIQ8"/>
<dbReference type="OrthoDB" id="2678624at2"/>
<dbReference type="EMBL" id="SIRE01000021">
    <property type="protein sequence ID" value="TBL73219.1"/>
    <property type="molecule type" value="Genomic_DNA"/>
</dbReference>
<comment type="caution">
    <text evidence="2">The sequence shown here is derived from an EMBL/GenBank/DDBJ whole genome shotgun (WGS) entry which is preliminary data.</text>
</comment>
<gene>
    <name evidence="2" type="ORF">EYB31_26410</name>
</gene>
<name>A0A4Q9DIQ8_9BACL</name>
<feature type="compositionally biased region" description="Low complexity" evidence="1">
    <location>
        <begin position="65"/>
        <end position="82"/>
    </location>
</feature>